<accession>A0A371FNF7</accession>
<dbReference type="OrthoDB" id="1747743at2759"/>
<dbReference type="EMBL" id="QJKJ01008411">
    <property type="protein sequence ID" value="RDX79859.1"/>
    <property type="molecule type" value="Genomic_DNA"/>
</dbReference>
<evidence type="ECO:0000313" key="2">
    <source>
        <dbReference type="Proteomes" id="UP000257109"/>
    </source>
</evidence>
<dbReference type="Proteomes" id="UP000257109">
    <property type="component" value="Unassembled WGS sequence"/>
</dbReference>
<sequence>MSSASLFSAFQSFCSLFSRVSALNFLEFLPGKIPLLTLRFEAFYRLGIGPVLSLLELPSKILFYKLVKVGPGKTLSRTDKKIERDQVRSARFMVKFNVAKIEDEKNKVLKKRLVEKLKLPTLAHPKLYRLQWLNSDGELAVIKQESLAFMLGKYEDEVLCDVVPIQATHILFGRP</sequence>
<evidence type="ECO:0000313" key="1">
    <source>
        <dbReference type="EMBL" id="RDX79859.1"/>
    </source>
</evidence>
<keyword evidence="2" id="KW-1185">Reference proteome</keyword>
<comment type="caution">
    <text evidence="1">The sequence shown here is derived from an EMBL/GenBank/DDBJ whole genome shotgun (WGS) entry which is preliminary data.</text>
</comment>
<reference evidence="1" key="1">
    <citation type="submission" date="2018-05" db="EMBL/GenBank/DDBJ databases">
        <title>Draft genome of Mucuna pruriens seed.</title>
        <authorList>
            <person name="Nnadi N.E."/>
            <person name="Vos R."/>
            <person name="Hasami M.H."/>
            <person name="Devisetty U.K."/>
            <person name="Aguiy J.C."/>
        </authorList>
    </citation>
    <scope>NUCLEOTIDE SEQUENCE [LARGE SCALE GENOMIC DNA]</scope>
    <source>
        <strain evidence="1">JCA_2017</strain>
    </source>
</reference>
<gene>
    <name evidence="1" type="ORF">CR513_39667</name>
</gene>
<feature type="non-terminal residue" evidence="1">
    <location>
        <position position="1"/>
    </location>
</feature>
<organism evidence="1 2">
    <name type="scientific">Mucuna pruriens</name>
    <name type="common">Velvet bean</name>
    <name type="synonym">Dolichos pruriens</name>
    <dbReference type="NCBI Taxonomy" id="157652"/>
    <lineage>
        <taxon>Eukaryota</taxon>
        <taxon>Viridiplantae</taxon>
        <taxon>Streptophyta</taxon>
        <taxon>Embryophyta</taxon>
        <taxon>Tracheophyta</taxon>
        <taxon>Spermatophyta</taxon>
        <taxon>Magnoliopsida</taxon>
        <taxon>eudicotyledons</taxon>
        <taxon>Gunneridae</taxon>
        <taxon>Pentapetalae</taxon>
        <taxon>rosids</taxon>
        <taxon>fabids</taxon>
        <taxon>Fabales</taxon>
        <taxon>Fabaceae</taxon>
        <taxon>Papilionoideae</taxon>
        <taxon>50 kb inversion clade</taxon>
        <taxon>NPAAA clade</taxon>
        <taxon>indigoferoid/millettioid clade</taxon>
        <taxon>Phaseoleae</taxon>
        <taxon>Mucuna</taxon>
    </lineage>
</organism>
<name>A0A371FNF7_MUCPR</name>
<dbReference type="PANTHER" id="PTHR35046:SF9">
    <property type="entry name" value="RNA-DIRECTED DNA POLYMERASE"/>
    <property type="match status" value="1"/>
</dbReference>
<protein>
    <submittedName>
        <fullName evidence="1">Uncharacterized protein</fullName>
    </submittedName>
</protein>
<dbReference type="PANTHER" id="PTHR35046">
    <property type="entry name" value="ZINC KNUCKLE (CCHC-TYPE) FAMILY PROTEIN"/>
    <property type="match status" value="1"/>
</dbReference>
<dbReference type="AlphaFoldDB" id="A0A371FNF7"/>
<proteinExistence type="predicted"/>